<gene>
    <name evidence="2" type="ORF">HNP60_001476</name>
</gene>
<dbReference type="RefSeq" id="WP_014075773.1">
    <property type="nucleotide sequence ID" value="NZ_JACHKA010000001.1"/>
</dbReference>
<name>A0ABR6NE03_9SPHN</name>
<sequence length="110" mass="12514">MGALQEPSDQHYVSRLQDRQTVLIGVRVRRKGESWFKSRITDMSLGGFRLLSFVKLRVGMEVWVMFPGFEGRKALVAWTANHEAGCEFENPLHPAIFDHIVRMSDPGARG</sequence>
<dbReference type="Proteomes" id="UP001138540">
    <property type="component" value="Unassembled WGS sequence"/>
</dbReference>
<evidence type="ECO:0000313" key="3">
    <source>
        <dbReference type="Proteomes" id="UP001138540"/>
    </source>
</evidence>
<protein>
    <recommendedName>
        <fullName evidence="1">PilZ domain-containing protein</fullName>
    </recommendedName>
</protein>
<organism evidence="2 3">
    <name type="scientific">Sphingobium lignivorans</name>
    <dbReference type="NCBI Taxonomy" id="2735886"/>
    <lineage>
        <taxon>Bacteria</taxon>
        <taxon>Pseudomonadati</taxon>
        <taxon>Pseudomonadota</taxon>
        <taxon>Alphaproteobacteria</taxon>
        <taxon>Sphingomonadales</taxon>
        <taxon>Sphingomonadaceae</taxon>
        <taxon>Sphingobium</taxon>
    </lineage>
</organism>
<reference evidence="2 3" key="1">
    <citation type="submission" date="2020-08" db="EMBL/GenBank/DDBJ databases">
        <title>Exploring microbial biodiversity for novel pathways involved in the catabolism of aromatic compounds derived from lignin.</title>
        <authorList>
            <person name="Elkins J."/>
        </authorList>
    </citation>
    <scope>NUCLEOTIDE SEQUENCE [LARGE SCALE GENOMIC DNA]</scope>
    <source>
        <strain evidence="2 3">B1D3A</strain>
    </source>
</reference>
<comment type="caution">
    <text evidence="2">The sequence shown here is derived from an EMBL/GenBank/DDBJ whole genome shotgun (WGS) entry which is preliminary data.</text>
</comment>
<keyword evidence="3" id="KW-1185">Reference proteome</keyword>
<dbReference type="EMBL" id="JACHKA010000001">
    <property type="protein sequence ID" value="MBB5985502.1"/>
    <property type="molecule type" value="Genomic_DNA"/>
</dbReference>
<dbReference type="Pfam" id="PF07238">
    <property type="entry name" value="PilZ"/>
    <property type="match status" value="1"/>
</dbReference>
<proteinExistence type="predicted"/>
<dbReference type="SUPFAM" id="SSF141371">
    <property type="entry name" value="PilZ domain-like"/>
    <property type="match status" value="1"/>
</dbReference>
<feature type="domain" description="PilZ" evidence="1">
    <location>
        <begin position="15"/>
        <end position="103"/>
    </location>
</feature>
<dbReference type="InterPro" id="IPR009875">
    <property type="entry name" value="PilZ_domain"/>
</dbReference>
<accession>A0ABR6NE03</accession>
<evidence type="ECO:0000313" key="2">
    <source>
        <dbReference type="EMBL" id="MBB5985502.1"/>
    </source>
</evidence>
<evidence type="ECO:0000259" key="1">
    <source>
        <dbReference type="Pfam" id="PF07238"/>
    </source>
</evidence>